<sequence>MKIIFVDAENVGLKELEKIKASIVDKVLVFSRVESIKQTCEKLLYLCLSDYPEGANQADFHIIAYLSRTLVSLSRKELNLITFELFSNDENLISAFKFQCDLLGGNCEAIRTKPDVVVSIVPKSAEDKIYNSLKQPTELAPLQDKLKLPRSEFTKAINSLVKEIKIERSVENKKKWVQVR</sequence>
<reference evidence="1" key="4">
    <citation type="submission" date="2023-01" db="EMBL/GenBank/DDBJ databases">
        <title>Draft genome sequence of Aliivibrio sifiae strain NBRC 105001.</title>
        <authorList>
            <person name="Sun Q."/>
            <person name="Mori K."/>
        </authorList>
    </citation>
    <scope>NUCLEOTIDE SEQUENCE</scope>
    <source>
        <strain evidence="1">NBRC 105001</strain>
    </source>
</reference>
<dbReference type="EMBL" id="MSCP01000002">
    <property type="protein sequence ID" value="PQJ87445.1"/>
    <property type="molecule type" value="Genomic_DNA"/>
</dbReference>
<evidence type="ECO:0000313" key="1">
    <source>
        <dbReference type="EMBL" id="GLR77265.1"/>
    </source>
</evidence>
<dbReference type="AlphaFoldDB" id="A0A2S7X8I3"/>
<organism evidence="2 3">
    <name type="scientific">Aliivibrio sifiae</name>
    <dbReference type="NCBI Taxonomy" id="566293"/>
    <lineage>
        <taxon>Bacteria</taxon>
        <taxon>Pseudomonadati</taxon>
        <taxon>Pseudomonadota</taxon>
        <taxon>Gammaproteobacteria</taxon>
        <taxon>Vibrionales</taxon>
        <taxon>Vibrionaceae</taxon>
        <taxon>Aliivibrio</taxon>
    </lineage>
</organism>
<proteinExistence type="predicted"/>
<evidence type="ECO:0000313" key="3">
    <source>
        <dbReference type="Proteomes" id="UP000239273"/>
    </source>
</evidence>
<name>A0A2S7X8I3_9GAMM</name>
<evidence type="ECO:0000313" key="2">
    <source>
        <dbReference type="EMBL" id="PQJ87445.1"/>
    </source>
</evidence>
<comment type="caution">
    <text evidence="2">The sequence shown here is derived from an EMBL/GenBank/DDBJ whole genome shotgun (WGS) entry which is preliminary data.</text>
</comment>
<reference evidence="1" key="1">
    <citation type="journal article" date="2014" name="Int. J. Syst. Evol. Microbiol.">
        <title>Complete genome of a new Firmicutes species belonging to the dominant human colonic microbiota ('Ruminococcus bicirculans') reveals two chromosomes and a selective capacity to utilize plant glucans.</title>
        <authorList>
            <consortium name="NISC Comparative Sequencing Program"/>
            <person name="Wegmann U."/>
            <person name="Louis P."/>
            <person name="Goesmann A."/>
            <person name="Henrissat B."/>
            <person name="Duncan S.H."/>
            <person name="Flint H.J."/>
        </authorList>
    </citation>
    <scope>NUCLEOTIDE SEQUENCE</scope>
    <source>
        <strain evidence="1">NBRC 105001</strain>
    </source>
</reference>
<reference evidence="4" key="3">
    <citation type="journal article" date="2019" name="Int. J. Syst. Evol. Microbiol.">
        <title>The Global Catalogue of Microorganisms (GCM) 10K type strain sequencing project: providing services to taxonomists for standard genome sequencing and annotation.</title>
        <authorList>
            <consortium name="The Broad Institute Genomics Platform"/>
            <consortium name="The Broad Institute Genome Sequencing Center for Infectious Disease"/>
            <person name="Wu L."/>
            <person name="Ma J."/>
        </authorList>
    </citation>
    <scope>NUCLEOTIDE SEQUENCE [LARGE SCALE GENOMIC DNA]</scope>
    <source>
        <strain evidence="4">NBRC 105001</strain>
    </source>
</reference>
<dbReference type="RefSeq" id="WP_105063923.1">
    <property type="nucleotide sequence ID" value="NZ_BSOU01000036.1"/>
</dbReference>
<dbReference type="Proteomes" id="UP001156660">
    <property type="component" value="Unassembled WGS sequence"/>
</dbReference>
<dbReference type="OrthoDB" id="6199377at2"/>
<evidence type="ECO:0000313" key="4">
    <source>
        <dbReference type="Proteomes" id="UP001156660"/>
    </source>
</evidence>
<evidence type="ECO:0008006" key="5">
    <source>
        <dbReference type="Google" id="ProtNLM"/>
    </source>
</evidence>
<accession>A0A2S7X8I3</accession>
<dbReference type="Proteomes" id="UP000239273">
    <property type="component" value="Unassembled WGS sequence"/>
</dbReference>
<reference evidence="2 3" key="2">
    <citation type="submission" date="2016-12" db="EMBL/GenBank/DDBJ databases">
        <title>Diversity of luminous bacteria.</title>
        <authorList>
            <person name="Yoshizawa S."/>
            <person name="Kogure K."/>
        </authorList>
    </citation>
    <scope>NUCLEOTIDE SEQUENCE [LARGE SCALE GENOMIC DNA]</scope>
    <source>
        <strain evidence="2 3">NBRC 105001</strain>
    </source>
</reference>
<gene>
    <name evidence="2" type="ORF">BTO23_15135</name>
    <name evidence="1" type="ORF">GCM10007855_41400</name>
</gene>
<keyword evidence="4" id="KW-1185">Reference proteome</keyword>
<protein>
    <recommendedName>
        <fullName evidence="5">PIN-like domain-containing protein</fullName>
    </recommendedName>
</protein>
<dbReference type="EMBL" id="BSOU01000036">
    <property type="protein sequence ID" value="GLR77265.1"/>
    <property type="molecule type" value="Genomic_DNA"/>
</dbReference>